<organism evidence="2 3">
    <name type="scientific">Bugula neritina</name>
    <name type="common">Brown bryozoan</name>
    <name type="synonym">Sertularia neritina</name>
    <dbReference type="NCBI Taxonomy" id="10212"/>
    <lineage>
        <taxon>Eukaryota</taxon>
        <taxon>Metazoa</taxon>
        <taxon>Spiralia</taxon>
        <taxon>Lophotrochozoa</taxon>
        <taxon>Bryozoa</taxon>
        <taxon>Gymnolaemata</taxon>
        <taxon>Cheilostomatida</taxon>
        <taxon>Flustrina</taxon>
        <taxon>Buguloidea</taxon>
        <taxon>Bugulidae</taxon>
        <taxon>Bugula</taxon>
    </lineage>
</organism>
<protein>
    <submittedName>
        <fullName evidence="2">Uncharacterized protein</fullName>
    </submittedName>
</protein>
<reference evidence="2" key="1">
    <citation type="submission" date="2020-06" db="EMBL/GenBank/DDBJ databases">
        <title>Draft genome of Bugula neritina, a colonial animal packing powerful symbionts and potential medicines.</title>
        <authorList>
            <person name="Rayko M."/>
        </authorList>
    </citation>
    <scope>NUCLEOTIDE SEQUENCE [LARGE SCALE GENOMIC DNA]</scope>
    <source>
        <strain evidence="2">Kwan_BN1</strain>
    </source>
</reference>
<dbReference type="AlphaFoldDB" id="A0A7J7KT15"/>
<gene>
    <name evidence="2" type="ORF">EB796_000393</name>
</gene>
<name>A0A7J7KT15_BUGNE</name>
<sequence length="399" mass="43971">MQQHQDSTLKDMELEVMNLQSINEVLVSHIKGADYSSAVRKPVTNKPLVQKATSYAATSAADSEKTVSNDDRKPTTTSERELSNSPDQEEWLKLLKRLLKSRSATVLQETPNVNKSESSDSLAVAMRRLFNVCSSPSLASTCTSHHSLSSSDSVLEAIRSMFGDDSPASSLPVGSCPVTPCNSADNVGKKQKVKANILDHSSSMKNVLRWLFAASSEDLKKALPGASNESISSLGEAMRRMFNEEGVEEKLKEGLTTSNESLSEAMHRLFQTISQQSLNNQQLKNSKSSTSSFESVLWALTDSTPEEYKNVDIREYNIQRQKNHREGTPTTCGCSQGVKCERKNPGFSTVIRSSSPDDNVNISFPNRAALGRSPIAQRTTPHNQPKEHSFFDMVCYNLL</sequence>
<proteinExistence type="predicted"/>
<evidence type="ECO:0000313" key="3">
    <source>
        <dbReference type="Proteomes" id="UP000593567"/>
    </source>
</evidence>
<evidence type="ECO:0000256" key="1">
    <source>
        <dbReference type="SAM" id="MobiDB-lite"/>
    </source>
</evidence>
<feature type="region of interest" description="Disordered" evidence="1">
    <location>
        <begin position="55"/>
        <end position="87"/>
    </location>
</feature>
<feature type="compositionally biased region" description="Basic and acidic residues" evidence="1">
    <location>
        <begin position="62"/>
        <end position="82"/>
    </location>
</feature>
<accession>A0A7J7KT15</accession>
<evidence type="ECO:0000313" key="2">
    <source>
        <dbReference type="EMBL" id="KAF6041307.1"/>
    </source>
</evidence>
<dbReference type="EMBL" id="VXIV02000062">
    <property type="protein sequence ID" value="KAF6041307.1"/>
    <property type="molecule type" value="Genomic_DNA"/>
</dbReference>
<dbReference type="Proteomes" id="UP000593567">
    <property type="component" value="Unassembled WGS sequence"/>
</dbReference>
<keyword evidence="3" id="KW-1185">Reference proteome</keyword>
<comment type="caution">
    <text evidence="2">The sequence shown here is derived from an EMBL/GenBank/DDBJ whole genome shotgun (WGS) entry which is preliminary data.</text>
</comment>